<dbReference type="PROSITE" id="PS01348">
    <property type="entry name" value="MRAY_2"/>
    <property type="match status" value="1"/>
</dbReference>
<evidence type="ECO:0000256" key="8">
    <source>
        <dbReference type="ARBA" id="ARBA00022989"/>
    </source>
</evidence>
<dbReference type="GO" id="GO:0071555">
    <property type="term" value="P:cell wall organization"/>
    <property type="evidence" value="ECO:0007669"/>
    <property type="project" value="UniProtKB-KW"/>
</dbReference>
<feature type="transmembrane region" description="Helical" evidence="12">
    <location>
        <begin position="137"/>
        <end position="154"/>
    </location>
</feature>
<evidence type="ECO:0000256" key="13">
    <source>
        <dbReference type="NCBIfam" id="TIGR00445"/>
    </source>
</evidence>
<keyword evidence="7 12" id="KW-0573">Peptidoglycan synthesis</keyword>
<dbReference type="GO" id="GO:0009252">
    <property type="term" value="P:peptidoglycan biosynthetic process"/>
    <property type="evidence" value="ECO:0007669"/>
    <property type="project" value="UniProtKB-UniRule"/>
</dbReference>
<evidence type="ECO:0000313" key="15">
    <source>
        <dbReference type="EMBL" id="MBP3193400.1"/>
    </source>
</evidence>
<dbReference type="RefSeq" id="WP_210512857.1">
    <property type="nucleotide sequence ID" value="NZ_JAFIDN010000010.1"/>
</dbReference>
<comment type="similarity">
    <text evidence="2 12">Belongs to the glycosyltransferase 4 family. MraY subfamily.</text>
</comment>
<comment type="caution">
    <text evidence="15">The sequence shown here is derived from an EMBL/GenBank/DDBJ whole genome shotgun (WGS) entry which is preliminary data.</text>
</comment>
<comment type="pathway">
    <text evidence="12">Cell wall biogenesis; peptidoglycan biosynthesis.</text>
</comment>
<dbReference type="GO" id="GO:0046872">
    <property type="term" value="F:metal ion binding"/>
    <property type="evidence" value="ECO:0007669"/>
    <property type="project" value="UniProtKB-KW"/>
</dbReference>
<comment type="subcellular location">
    <subcellularLocation>
        <location evidence="12">Cell membrane</location>
        <topology evidence="12">Multi-pass membrane protein</topology>
    </subcellularLocation>
    <subcellularLocation>
        <location evidence="1">Membrane</location>
        <topology evidence="1">Multi-pass membrane protein</topology>
    </subcellularLocation>
</comment>
<keyword evidence="4 12" id="KW-0808">Transferase</keyword>
<keyword evidence="12 14" id="KW-0460">Magnesium</keyword>
<keyword evidence="12 14" id="KW-0479">Metal-binding</keyword>
<dbReference type="CDD" id="cd06852">
    <property type="entry name" value="GT_MraY"/>
    <property type="match status" value="1"/>
</dbReference>
<reference evidence="15" key="1">
    <citation type="submission" date="2021-02" db="EMBL/GenBank/DDBJ databases">
        <title>Natronogracilivirga saccharolytica gen. nov. sp. nov. a new anaerobic, haloalkiliphilic carbohydrate-fermenting bacterium from soda lake and proposing of Cyclonatronumiaceae fam. nov. in the phylum Balneolaeota.</title>
        <authorList>
            <person name="Zhilina T.N."/>
            <person name="Sorokin D.Y."/>
            <person name="Zavarzina D.G."/>
            <person name="Toshchakov S.V."/>
            <person name="Kublanov I.V."/>
        </authorList>
    </citation>
    <scope>NUCLEOTIDE SEQUENCE</scope>
    <source>
        <strain evidence="15">Z-1702</strain>
    </source>
</reference>
<comment type="function">
    <text evidence="12">Catalyzes the initial step of the lipid cycle reactions in the biosynthesis of the cell wall peptidoglycan: transfers peptidoglycan precursor phospho-MurNAc-pentapeptide from UDP-MurNAc-pentapeptide onto the lipid carrier undecaprenyl phosphate, yielding undecaprenyl-pyrophosphoryl-MurNAc-pentapeptide, known as lipid I.</text>
</comment>
<keyword evidence="5 12" id="KW-0812">Transmembrane</keyword>
<protein>
    <recommendedName>
        <fullName evidence="12 13">Phospho-N-acetylmuramoyl-pentapeptide-transferase</fullName>
        <ecNumber evidence="12 13">2.7.8.13</ecNumber>
    </recommendedName>
    <alternativeName>
        <fullName evidence="12">UDP-MurNAc-pentapeptide phosphotransferase</fullName>
    </alternativeName>
</protein>
<feature type="transmembrane region" description="Helical" evidence="12">
    <location>
        <begin position="302"/>
        <end position="325"/>
    </location>
</feature>
<feature type="transmembrane region" description="Helical" evidence="12">
    <location>
        <begin position="356"/>
        <end position="375"/>
    </location>
</feature>
<evidence type="ECO:0000256" key="9">
    <source>
        <dbReference type="ARBA" id="ARBA00023136"/>
    </source>
</evidence>
<evidence type="ECO:0000256" key="12">
    <source>
        <dbReference type="HAMAP-Rule" id="MF_00038"/>
    </source>
</evidence>
<sequence>MLYLLLDWIQDVASPPGFGVFTFITVRSALAAVTSFFICVFIGKKIIRLLKRMQIEETFRDDVGLDNHYDKAGTPSMGGLIILLAIIFSTVMWAHPGNIYIWLILVVTIVLGGVGFVDDYIKIIRKNKEGLLGKFKIIGQVAVGALVGAVLYFYPDFQEYNTLSTIPFVKDANIDYAFLGEALGWAIYIPVCIFILTAVSNSVNLTDGLDGLASGTSAIAGLALGILAYVSGRVDYSGFLDILYLPGTGELTIYCAAMVGACFGFLWYNTYPAEVFMGDTGSLALGGGIGAVALMIHKELLLPILCGIFFVEALSVIIQTSYFKYTKRKYGVGRRFFKIAPLHHHFEKKGWAEPKIVVRFWIIAILLAIFTIITLKLR</sequence>
<keyword evidence="16" id="KW-1185">Reference proteome</keyword>
<dbReference type="Proteomes" id="UP000673975">
    <property type="component" value="Unassembled WGS sequence"/>
</dbReference>
<feature type="binding site" evidence="14">
    <location>
        <position position="204"/>
    </location>
    <ligand>
        <name>Mg(2+)</name>
        <dbReference type="ChEBI" id="CHEBI:18420"/>
    </ligand>
</feature>
<feature type="transmembrane region" description="Helical" evidence="12">
    <location>
        <begin position="174"/>
        <end position="199"/>
    </location>
</feature>
<dbReference type="GO" id="GO:0008963">
    <property type="term" value="F:phospho-N-acetylmuramoyl-pentapeptide-transferase activity"/>
    <property type="evidence" value="ECO:0007669"/>
    <property type="project" value="UniProtKB-UniRule"/>
</dbReference>
<keyword evidence="9 12" id="KW-0472">Membrane</keyword>
<feature type="transmembrane region" description="Helical" evidence="12">
    <location>
        <begin position="77"/>
        <end position="93"/>
    </location>
</feature>
<organism evidence="15 16">
    <name type="scientific">Natronogracilivirga saccharolytica</name>
    <dbReference type="NCBI Taxonomy" id="2812953"/>
    <lineage>
        <taxon>Bacteria</taxon>
        <taxon>Pseudomonadati</taxon>
        <taxon>Balneolota</taxon>
        <taxon>Balneolia</taxon>
        <taxon>Balneolales</taxon>
        <taxon>Cyclonatronaceae</taxon>
        <taxon>Natronogracilivirga</taxon>
    </lineage>
</organism>
<dbReference type="GO" id="GO:0005886">
    <property type="term" value="C:plasma membrane"/>
    <property type="evidence" value="ECO:0007669"/>
    <property type="project" value="UniProtKB-SubCell"/>
</dbReference>
<keyword evidence="10 12" id="KW-0131">Cell cycle</keyword>
<keyword evidence="6 12" id="KW-0133">Cell shape</keyword>
<dbReference type="InterPro" id="IPR018480">
    <property type="entry name" value="PNAcMuramoyl-5peptid_Trfase_CS"/>
</dbReference>
<dbReference type="PANTHER" id="PTHR22926">
    <property type="entry name" value="PHOSPHO-N-ACETYLMURAMOYL-PENTAPEPTIDE-TRANSFERASE"/>
    <property type="match status" value="1"/>
</dbReference>
<dbReference type="HAMAP" id="MF_00038">
    <property type="entry name" value="MraY"/>
    <property type="match status" value="1"/>
</dbReference>
<feature type="transmembrane region" description="Helical" evidence="12">
    <location>
        <begin position="251"/>
        <end position="268"/>
    </location>
</feature>
<evidence type="ECO:0000256" key="3">
    <source>
        <dbReference type="ARBA" id="ARBA00022618"/>
    </source>
</evidence>
<dbReference type="Pfam" id="PF10555">
    <property type="entry name" value="MraY_sig1"/>
    <property type="match status" value="1"/>
</dbReference>
<dbReference type="EC" id="2.7.8.13" evidence="12 13"/>
<feature type="transmembrane region" description="Helical" evidence="12">
    <location>
        <begin position="20"/>
        <end position="43"/>
    </location>
</feature>
<dbReference type="InterPro" id="IPR000715">
    <property type="entry name" value="Glycosyl_transferase_4"/>
</dbReference>
<evidence type="ECO:0000256" key="11">
    <source>
        <dbReference type="ARBA" id="ARBA00023316"/>
    </source>
</evidence>
<evidence type="ECO:0000256" key="4">
    <source>
        <dbReference type="ARBA" id="ARBA00022679"/>
    </source>
</evidence>
<dbReference type="AlphaFoldDB" id="A0A8J7UVF6"/>
<keyword evidence="12" id="KW-1003">Cell membrane</keyword>
<evidence type="ECO:0000256" key="2">
    <source>
        <dbReference type="ARBA" id="ARBA00005583"/>
    </source>
</evidence>
<dbReference type="PROSITE" id="PS01347">
    <property type="entry name" value="MRAY_1"/>
    <property type="match status" value="1"/>
</dbReference>
<proteinExistence type="inferred from homology"/>
<comment type="catalytic activity">
    <reaction evidence="12">
        <text>UDP-N-acetyl-alpha-D-muramoyl-L-alanyl-gamma-D-glutamyl-meso-2,6-diaminopimeloyl-D-alanyl-D-alanine + di-trans,octa-cis-undecaprenyl phosphate = di-trans,octa-cis-undecaprenyl diphospho-N-acetyl-alpha-D-muramoyl-L-alanyl-D-glutamyl-meso-2,6-diaminopimeloyl-D-alanyl-D-alanine + UMP</text>
        <dbReference type="Rhea" id="RHEA:28386"/>
        <dbReference type="ChEBI" id="CHEBI:57865"/>
        <dbReference type="ChEBI" id="CHEBI:60392"/>
        <dbReference type="ChEBI" id="CHEBI:61386"/>
        <dbReference type="ChEBI" id="CHEBI:61387"/>
        <dbReference type="EC" id="2.7.8.13"/>
    </reaction>
</comment>
<feature type="transmembrane region" description="Helical" evidence="12">
    <location>
        <begin position="99"/>
        <end position="117"/>
    </location>
</feature>
<accession>A0A8J7UVF6</accession>
<dbReference type="PANTHER" id="PTHR22926:SF5">
    <property type="entry name" value="PHOSPHO-N-ACETYLMURAMOYL-PENTAPEPTIDE-TRANSFERASE HOMOLOG"/>
    <property type="match status" value="1"/>
</dbReference>
<evidence type="ECO:0000256" key="7">
    <source>
        <dbReference type="ARBA" id="ARBA00022984"/>
    </source>
</evidence>
<keyword evidence="8 12" id="KW-1133">Transmembrane helix</keyword>
<name>A0A8J7UVF6_9BACT</name>
<dbReference type="InterPro" id="IPR003524">
    <property type="entry name" value="PNAcMuramoyl-5peptid_Trfase"/>
</dbReference>
<dbReference type="Pfam" id="PF00953">
    <property type="entry name" value="Glycos_transf_4"/>
    <property type="match status" value="1"/>
</dbReference>
<evidence type="ECO:0000256" key="1">
    <source>
        <dbReference type="ARBA" id="ARBA00004141"/>
    </source>
</evidence>
<evidence type="ECO:0000256" key="5">
    <source>
        <dbReference type="ARBA" id="ARBA00022692"/>
    </source>
</evidence>
<dbReference type="EMBL" id="JAFIDN010000010">
    <property type="protein sequence ID" value="MBP3193400.1"/>
    <property type="molecule type" value="Genomic_DNA"/>
</dbReference>
<keyword evidence="11 12" id="KW-0961">Cell wall biogenesis/degradation</keyword>
<dbReference type="GO" id="GO:0051301">
    <property type="term" value="P:cell division"/>
    <property type="evidence" value="ECO:0007669"/>
    <property type="project" value="UniProtKB-KW"/>
</dbReference>
<evidence type="ECO:0000256" key="14">
    <source>
        <dbReference type="PIRSR" id="PIRSR600715-1"/>
    </source>
</evidence>
<dbReference type="GO" id="GO:0008360">
    <property type="term" value="P:regulation of cell shape"/>
    <property type="evidence" value="ECO:0007669"/>
    <property type="project" value="UniProtKB-KW"/>
</dbReference>
<evidence type="ECO:0000256" key="10">
    <source>
        <dbReference type="ARBA" id="ARBA00023306"/>
    </source>
</evidence>
<feature type="transmembrane region" description="Helical" evidence="12">
    <location>
        <begin position="275"/>
        <end position="296"/>
    </location>
</feature>
<dbReference type="UniPathway" id="UPA00219"/>
<evidence type="ECO:0000313" key="16">
    <source>
        <dbReference type="Proteomes" id="UP000673975"/>
    </source>
</evidence>
<feature type="binding site" evidence="14">
    <location>
        <position position="279"/>
    </location>
    <ligand>
        <name>Mg(2+)</name>
        <dbReference type="ChEBI" id="CHEBI:18420"/>
    </ligand>
</feature>
<comment type="cofactor">
    <cofactor evidence="12 14">
        <name>Mg(2+)</name>
        <dbReference type="ChEBI" id="CHEBI:18420"/>
    </cofactor>
</comment>
<dbReference type="NCBIfam" id="TIGR00445">
    <property type="entry name" value="mraY"/>
    <property type="match status" value="1"/>
</dbReference>
<keyword evidence="3 12" id="KW-0132">Cell division</keyword>
<feature type="transmembrane region" description="Helical" evidence="12">
    <location>
        <begin position="211"/>
        <end position="231"/>
    </location>
</feature>
<gene>
    <name evidence="12" type="primary">mraY</name>
    <name evidence="15" type="ORF">NATSA_12045</name>
</gene>
<evidence type="ECO:0000256" key="6">
    <source>
        <dbReference type="ARBA" id="ARBA00022960"/>
    </source>
</evidence>